<accession>A0A9D3UJZ5</accession>
<feature type="region of interest" description="Disordered" evidence="1">
    <location>
        <begin position="1"/>
        <end position="22"/>
    </location>
</feature>
<reference evidence="2 3" key="1">
    <citation type="journal article" date="2021" name="Plant Biotechnol. J.">
        <title>Multi-omics assisted identification of the key and species-specific regulatory components of drought-tolerant mechanisms in Gossypium stocksii.</title>
        <authorList>
            <person name="Yu D."/>
            <person name="Ke L."/>
            <person name="Zhang D."/>
            <person name="Wu Y."/>
            <person name="Sun Y."/>
            <person name="Mei J."/>
            <person name="Sun J."/>
            <person name="Sun Y."/>
        </authorList>
    </citation>
    <scope>NUCLEOTIDE SEQUENCE [LARGE SCALE GENOMIC DNA]</scope>
    <source>
        <strain evidence="3">cv. E1</strain>
        <tissue evidence="2">Leaf</tissue>
    </source>
</reference>
<dbReference type="EMBL" id="JAIQCV010000011">
    <property type="protein sequence ID" value="KAH1046632.1"/>
    <property type="molecule type" value="Genomic_DNA"/>
</dbReference>
<dbReference type="AlphaFoldDB" id="A0A9D3UJZ5"/>
<gene>
    <name evidence="2" type="ORF">J1N35_037416</name>
</gene>
<sequence length="82" mass="8983">MRDCPKLSKLSIGSKEVENEPKSEALKLGSMIHSYVKAQIESVDVCGHQHHRSKLAKDVPCGGNINLVDQSTAKTHLEMLEG</sequence>
<dbReference type="Proteomes" id="UP000828251">
    <property type="component" value="Unassembled WGS sequence"/>
</dbReference>
<name>A0A9D3UJZ5_9ROSI</name>
<evidence type="ECO:0000313" key="3">
    <source>
        <dbReference type="Proteomes" id="UP000828251"/>
    </source>
</evidence>
<evidence type="ECO:0000256" key="1">
    <source>
        <dbReference type="SAM" id="MobiDB-lite"/>
    </source>
</evidence>
<organism evidence="2 3">
    <name type="scientific">Gossypium stocksii</name>
    <dbReference type="NCBI Taxonomy" id="47602"/>
    <lineage>
        <taxon>Eukaryota</taxon>
        <taxon>Viridiplantae</taxon>
        <taxon>Streptophyta</taxon>
        <taxon>Embryophyta</taxon>
        <taxon>Tracheophyta</taxon>
        <taxon>Spermatophyta</taxon>
        <taxon>Magnoliopsida</taxon>
        <taxon>eudicotyledons</taxon>
        <taxon>Gunneridae</taxon>
        <taxon>Pentapetalae</taxon>
        <taxon>rosids</taxon>
        <taxon>malvids</taxon>
        <taxon>Malvales</taxon>
        <taxon>Malvaceae</taxon>
        <taxon>Malvoideae</taxon>
        <taxon>Gossypium</taxon>
    </lineage>
</organism>
<evidence type="ECO:0000313" key="2">
    <source>
        <dbReference type="EMBL" id="KAH1046632.1"/>
    </source>
</evidence>
<protein>
    <submittedName>
        <fullName evidence="2">Uncharacterized protein</fullName>
    </submittedName>
</protein>
<keyword evidence="3" id="KW-1185">Reference proteome</keyword>
<proteinExistence type="predicted"/>
<comment type="caution">
    <text evidence="2">The sequence shown here is derived from an EMBL/GenBank/DDBJ whole genome shotgun (WGS) entry which is preliminary data.</text>
</comment>